<dbReference type="EMBL" id="ML987210">
    <property type="protein sequence ID" value="KAF2241912.1"/>
    <property type="molecule type" value="Genomic_DNA"/>
</dbReference>
<keyword evidence="3" id="KW-0560">Oxidoreductase</keyword>
<protein>
    <submittedName>
        <fullName evidence="3">Glyoxalase/bleomycin resistance protein/dioxygenase</fullName>
    </submittedName>
</protein>
<feature type="domain" description="VOC" evidence="2">
    <location>
        <begin position="3"/>
        <end position="160"/>
    </location>
</feature>
<dbReference type="Gene3D" id="3.10.180.10">
    <property type="entry name" value="2,3-Dihydroxybiphenyl 1,2-Dioxygenase, domain 1"/>
    <property type="match status" value="1"/>
</dbReference>
<dbReference type="Pfam" id="PF00903">
    <property type="entry name" value="Glyoxalase"/>
    <property type="match status" value="1"/>
</dbReference>
<feature type="compositionally biased region" description="Polar residues" evidence="1">
    <location>
        <begin position="52"/>
        <end position="64"/>
    </location>
</feature>
<gene>
    <name evidence="3" type="ORF">BU26DRAFT_525022</name>
</gene>
<sequence length="161" mass="18195">MPYLAHISLLVSDYDEAIAFYSRLGFEIVEDTLILEQQKRWVTIRPPPPQPLSSGTSAEQQTKSPGEKVKQEPTSPSALASLQCATILLARPSNAEQEAFIGNQTGGRVFLFLATDDFERDFKRFSEVGVEWVRAPKMEAYGKVAVWKDLYGNLWDLIQYH</sequence>
<evidence type="ECO:0000256" key="1">
    <source>
        <dbReference type="SAM" id="MobiDB-lite"/>
    </source>
</evidence>
<dbReference type="Proteomes" id="UP000800094">
    <property type="component" value="Unassembled WGS sequence"/>
</dbReference>
<reference evidence="3" key="1">
    <citation type="journal article" date="2020" name="Stud. Mycol.">
        <title>101 Dothideomycetes genomes: a test case for predicting lifestyles and emergence of pathogens.</title>
        <authorList>
            <person name="Haridas S."/>
            <person name="Albert R."/>
            <person name="Binder M."/>
            <person name="Bloem J."/>
            <person name="Labutti K."/>
            <person name="Salamov A."/>
            <person name="Andreopoulos B."/>
            <person name="Baker S."/>
            <person name="Barry K."/>
            <person name="Bills G."/>
            <person name="Bluhm B."/>
            <person name="Cannon C."/>
            <person name="Castanera R."/>
            <person name="Culley D."/>
            <person name="Daum C."/>
            <person name="Ezra D."/>
            <person name="Gonzalez J."/>
            <person name="Henrissat B."/>
            <person name="Kuo A."/>
            <person name="Liang C."/>
            <person name="Lipzen A."/>
            <person name="Lutzoni F."/>
            <person name="Magnuson J."/>
            <person name="Mondo S."/>
            <person name="Nolan M."/>
            <person name="Ohm R."/>
            <person name="Pangilinan J."/>
            <person name="Park H.-J."/>
            <person name="Ramirez L."/>
            <person name="Alfaro M."/>
            <person name="Sun H."/>
            <person name="Tritt A."/>
            <person name="Yoshinaga Y."/>
            <person name="Zwiers L.-H."/>
            <person name="Turgeon B."/>
            <person name="Goodwin S."/>
            <person name="Spatafora J."/>
            <person name="Crous P."/>
            <person name="Grigoriev I."/>
        </authorList>
    </citation>
    <scope>NUCLEOTIDE SEQUENCE</scope>
    <source>
        <strain evidence="3">CBS 122368</strain>
    </source>
</reference>
<organism evidence="3 4">
    <name type="scientific">Trematosphaeria pertusa</name>
    <dbReference type="NCBI Taxonomy" id="390896"/>
    <lineage>
        <taxon>Eukaryota</taxon>
        <taxon>Fungi</taxon>
        <taxon>Dikarya</taxon>
        <taxon>Ascomycota</taxon>
        <taxon>Pezizomycotina</taxon>
        <taxon>Dothideomycetes</taxon>
        <taxon>Pleosporomycetidae</taxon>
        <taxon>Pleosporales</taxon>
        <taxon>Massarineae</taxon>
        <taxon>Trematosphaeriaceae</taxon>
        <taxon>Trematosphaeria</taxon>
    </lineage>
</organism>
<keyword evidence="3" id="KW-0223">Dioxygenase</keyword>
<dbReference type="OrthoDB" id="10261104at2759"/>
<dbReference type="InterPro" id="IPR029068">
    <property type="entry name" value="Glyas_Bleomycin-R_OHBP_Dase"/>
</dbReference>
<dbReference type="InterPro" id="IPR004360">
    <property type="entry name" value="Glyas_Fos-R_dOase_dom"/>
</dbReference>
<dbReference type="GeneID" id="54583739"/>
<dbReference type="PROSITE" id="PS51819">
    <property type="entry name" value="VOC"/>
    <property type="match status" value="1"/>
</dbReference>
<keyword evidence="4" id="KW-1185">Reference proteome</keyword>
<feature type="region of interest" description="Disordered" evidence="1">
    <location>
        <begin position="44"/>
        <end position="77"/>
    </location>
</feature>
<dbReference type="AlphaFoldDB" id="A0A6A6HVZ8"/>
<dbReference type="GO" id="GO:0051213">
    <property type="term" value="F:dioxygenase activity"/>
    <property type="evidence" value="ECO:0007669"/>
    <property type="project" value="UniProtKB-KW"/>
</dbReference>
<dbReference type="PANTHER" id="PTHR36437">
    <property type="entry name" value="GLYOXALASE/BLEOMYCIN RESISTANCE PROTEIN/DIOXYGENASE"/>
    <property type="match status" value="1"/>
</dbReference>
<proteinExistence type="predicted"/>
<dbReference type="RefSeq" id="XP_033676916.1">
    <property type="nucleotide sequence ID" value="XM_033830409.1"/>
</dbReference>
<evidence type="ECO:0000313" key="3">
    <source>
        <dbReference type="EMBL" id="KAF2241912.1"/>
    </source>
</evidence>
<name>A0A6A6HVZ8_9PLEO</name>
<evidence type="ECO:0000259" key="2">
    <source>
        <dbReference type="PROSITE" id="PS51819"/>
    </source>
</evidence>
<evidence type="ECO:0000313" key="4">
    <source>
        <dbReference type="Proteomes" id="UP000800094"/>
    </source>
</evidence>
<accession>A0A6A6HVZ8</accession>
<dbReference type="InterPro" id="IPR037523">
    <property type="entry name" value="VOC_core"/>
</dbReference>
<dbReference type="SUPFAM" id="SSF54593">
    <property type="entry name" value="Glyoxalase/Bleomycin resistance protein/Dihydroxybiphenyl dioxygenase"/>
    <property type="match status" value="1"/>
</dbReference>
<dbReference type="PANTHER" id="PTHR36437:SF2">
    <property type="entry name" value="GLYOXALASE_BLEOMYCIN RESISTANCE PROTEIN_DIOXYGENASE"/>
    <property type="match status" value="1"/>
</dbReference>